<evidence type="ECO:0000256" key="1">
    <source>
        <dbReference type="ARBA" id="ARBA00004123"/>
    </source>
</evidence>
<keyword evidence="4" id="KW-0539">Nucleus</keyword>
<reference evidence="7 8" key="1">
    <citation type="journal article" date="2023" name="Plants (Basel)">
        <title>Bridging the Gap: Combining Genomics and Transcriptomics Approaches to Understand Stylosanthes scabra, an Orphan Legume from the Brazilian Caatinga.</title>
        <authorList>
            <person name="Ferreira-Neto J.R.C."/>
            <person name="da Silva M.D."/>
            <person name="Binneck E."/>
            <person name="de Melo N.F."/>
            <person name="da Silva R.H."/>
            <person name="de Melo A.L.T.M."/>
            <person name="Pandolfi V."/>
            <person name="Bustamante F.O."/>
            <person name="Brasileiro-Vidal A.C."/>
            <person name="Benko-Iseppon A.M."/>
        </authorList>
    </citation>
    <scope>NUCLEOTIDE SEQUENCE [LARGE SCALE GENOMIC DNA]</scope>
    <source>
        <tissue evidence="7">Leaves</tissue>
    </source>
</reference>
<feature type="region of interest" description="Disordered" evidence="6">
    <location>
        <begin position="1"/>
        <end position="31"/>
    </location>
</feature>
<comment type="similarity">
    <text evidence="5">Belongs to the GRAS family.</text>
</comment>
<dbReference type="Proteomes" id="UP001341840">
    <property type="component" value="Unassembled WGS sequence"/>
</dbReference>
<dbReference type="InterPro" id="IPR005202">
    <property type="entry name" value="TF_GRAS"/>
</dbReference>
<feature type="compositionally biased region" description="Polar residues" evidence="6">
    <location>
        <begin position="10"/>
        <end position="31"/>
    </location>
</feature>
<sequence>MKLFGDDTNHVPNSEQEQENQPVGNTSSNDNLKISRFPSLVASSEILRNYADSFRRLRGKRLSTTETSVCPQKMSTEETIRVAGATYIRYSSQWQHGFSISIHPYESSIMCLPSEENNEDVELARFLFAAAERVGYQQFERANSLLLHCHNNSSSVGSSIQRLVFHFSQALRERLIKRIGGGTTTTTELPGNMTRHRIEEFRRDYKSVFTCHQNLPFNQLTQFISVQTIVEHVASQTKIHVVDFALGYGLMTTVLMQALVDRKGKPVRLLKITAVGYEGWREVLEEAGRRLVSFAESLNLPFSFMIVIVEDIKEISKELFEIENDETLAVYAPNYLMNWMGSLDSLDHLMRVIKKMKPAIMLVVEVEASLNSTSFVNRFIESLFFYSAVFDSTETCLSQNDESRMRLESVLSEGIRNVVAFDDTERTVRNVKIDVWRRYFARFKMVEVRFSKTSLYQGNMIIRKFGCSNTCTIVKNEKCLIIEWKGTPVHSISAWKFRHR</sequence>
<evidence type="ECO:0000256" key="4">
    <source>
        <dbReference type="ARBA" id="ARBA00023242"/>
    </source>
</evidence>
<dbReference type="Pfam" id="PF03514">
    <property type="entry name" value="GRAS"/>
    <property type="match status" value="1"/>
</dbReference>
<name>A0ABU6SEB6_9FABA</name>
<dbReference type="PANTHER" id="PTHR31636">
    <property type="entry name" value="OSJNBA0084A10.13 PROTEIN-RELATED"/>
    <property type="match status" value="1"/>
</dbReference>
<feature type="short sequence motif" description="VHIID" evidence="5">
    <location>
        <begin position="239"/>
        <end position="243"/>
    </location>
</feature>
<dbReference type="EMBL" id="JASCZI010060591">
    <property type="protein sequence ID" value="MED6134343.1"/>
    <property type="molecule type" value="Genomic_DNA"/>
</dbReference>
<protein>
    <submittedName>
        <fullName evidence="7">Uncharacterized protein</fullName>
    </submittedName>
</protein>
<proteinExistence type="inferred from homology"/>
<accession>A0ABU6SEB6</accession>
<keyword evidence="2" id="KW-0805">Transcription regulation</keyword>
<comment type="caution">
    <text evidence="5">Lacks conserved residue(s) required for the propagation of feature annotation.</text>
</comment>
<feature type="region of interest" description="Leucine repeat II (LRII)" evidence="5">
    <location>
        <begin position="286"/>
        <end position="318"/>
    </location>
</feature>
<feature type="region of interest" description="SAW" evidence="5">
    <location>
        <begin position="420"/>
        <end position="496"/>
    </location>
</feature>
<keyword evidence="3" id="KW-0804">Transcription</keyword>
<evidence type="ECO:0000256" key="5">
    <source>
        <dbReference type="PROSITE-ProRule" id="PRU01191"/>
    </source>
</evidence>
<evidence type="ECO:0000313" key="8">
    <source>
        <dbReference type="Proteomes" id="UP001341840"/>
    </source>
</evidence>
<dbReference type="PROSITE" id="PS50985">
    <property type="entry name" value="GRAS"/>
    <property type="match status" value="1"/>
</dbReference>
<comment type="caution">
    <text evidence="7">The sequence shown here is derived from an EMBL/GenBank/DDBJ whole genome shotgun (WGS) entry which is preliminary data.</text>
</comment>
<evidence type="ECO:0000313" key="7">
    <source>
        <dbReference type="EMBL" id="MED6134343.1"/>
    </source>
</evidence>
<keyword evidence="8" id="KW-1185">Reference proteome</keyword>
<evidence type="ECO:0000256" key="2">
    <source>
        <dbReference type="ARBA" id="ARBA00023015"/>
    </source>
</evidence>
<comment type="subcellular location">
    <subcellularLocation>
        <location evidence="1">Nucleus</location>
    </subcellularLocation>
</comment>
<evidence type="ECO:0000256" key="6">
    <source>
        <dbReference type="SAM" id="MobiDB-lite"/>
    </source>
</evidence>
<evidence type="ECO:0000256" key="3">
    <source>
        <dbReference type="ARBA" id="ARBA00023163"/>
    </source>
</evidence>
<organism evidence="7 8">
    <name type="scientific">Stylosanthes scabra</name>
    <dbReference type="NCBI Taxonomy" id="79078"/>
    <lineage>
        <taxon>Eukaryota</taxon>
        <taxon>Viridiplantae</taxon>
        <taxon>Streptophyta</taxon>
        <taxon>Embryophyta</taxon>
        <taxon>Tracheophyta</taxon>
        <taxon>Spermatophyta</taxon>
        <taxon>Magnoliopsida</taxon>
        <taxon>eudicotyledons</taxon>
        <taxon>Gunneridae</taxon>
        <taxon>Pentapetalae</taxon>
        <taxon>rosids</taxon>
        <taxon>fabids</taxon>
        <taxon>Fabales</taxon>
        <taxon>Fabaceae</taxon>
        <taxon>Papilionoideae</taxon>
        <taxon>50 kb inversion clade</taxon>
        <taxon>dalbergioids sensu lato</taxon>
        <taxon>Dalbergieae</taxon>
        <taxon>Pterocarpus clade</taxon>
        <taxon>Stylosanthes</taxon>
    </lineage>
</organism>
<gene>
    <name evidence="7" type="ORF">PIB30_036196</name>
</gene>